<dbReference type="PANTHER" id="PTHR34959">
    <property type="entry name" value="PROTEIN LAZY 1"/>
    <property type="match status" value="1"/>
</dbReference>
<dbReference type="GO" id="GO:0009630">
    <property type="term" value="P:gravitropism"/>
    <property type="evidence" value="ECO:0007669"/>
    <property type="project" value="InterPro"/>
</dbReference>
<name>A0AAW2MYD9_SESRA</name>
<organism evidence="2">
    <name type="scientific">Sesamum radiatum</name>
    <name type="common">Black benniseed</name>
    <dbReference type="NCBI Taxonomy" id="300843"/>
    <lineage>
        <taxon>Eukaryota</taxon>
        <taxon>Viridiplantae</taxon>
        <taxon>Streptophyta</taxon>
        <taxon>Embryophyta</taxon>
        <taxon>Tracheophyta</taxon>
        <taxon>Spermatophyta</taxon>
        <taxon>Magnoliopsida</taxon>
        <taxon>eudicotyledons</taxon>
        <taxon>Gunneridae</taxon>
        <taxon>Pentapetalae</taxon>
        <taxon>asterids</taxon>
        <taxon>lamiids</taxon>
        <taxon>Lamiales</taxon>
        <taxon>Pedaliaceae</taxon>
        <taxon>Sesamum</taxon>
    </lineage>
</organism>
<comment type="caution">
    <text evidence="2">The sequence shown here is derived from an EMBL/GenBank/DDBJ whole genome shotgun (WGS) entry which is preliminary data.</text>
</comment>
<feature type="compositionally biased region" description="Basic and acidic residues" evidence="1">
    <location>
        <begin position="242"/>
        <end position="256"/>
    </location>
</feature>
<feature type="region of interest" description="Disordered" evidence="1">
    <location>
        <begin position="236"/>
        <end position="256"/>
    </location>
</feature>
<reference evidence="2" key="2">
    <citation type="journal article" date="2024" name="Plant">
        <title>Genomic evolution and insights into agronomic trait innovations of Sesamum species.</title>
        <authorList>
            <person name="Miao H."/>
            <person name="Wang L."/>
            <person name="Qu L."/>
            <person name="Liu H."/>
            <person name="Sun Y."/>
            <person name="Le M."/>
            <person name="Wang Q."/>
            <person name="Wei S."/>
            <person name="Zheng Y."/>
            <person name="Lin W."/>
            <person name="Duan Y."/>
            <person name="Cao H."/>
            <person name="Xiong S."/>
            <person name="Wang X."/>
            <person name="Wei L."/>
            <person name="Li C."/>
            <person name="Ma Q."/>
            <person name="Ju M."/>
            <person name="Zhao R."/>
            <person name="Li G."/>
            <person name="Mu C."/>
            <person name="Tian Q."/>
            <person name="Mei H."/>
            <person name="Zhang T."/>
            <person name="Gao T."/>
            <person name="Zhang H."/>
        </authorList>
    </citation>
    <scope>NUCLEOTIDE SEQUENCE</scope>
    <source>
        <strain evidence="2">G02</strain>
    </source>
</reference>
<evidence type="ECO:0000256" key="1">
    <source>
        <dbReference type="SAM" id="MobiDB-lite"/>
    </source>
</evidence>
<sequence length="392" mass="43202">MKLLGWMHRKFRQNSNETPKDFSIGDYCTCLTGFTGQPSLDDLQCYPKGSYCGKSLGKAQKDNYRRNSFTCLEAARVEEEELEEEPAAALTELFHGFLAIGTLGTEPITTDPATPTFSISVDHIAEKETEVTENELKLINDELEKVLGAEGRDESCNVSSGRNSHVSAGRMSHCSTITLGGKPIESAETCGNGAIICPLQSYLFGSAIGLPDTAPPVRREQRTSLGELFQKTKQAEECYGTKSDRGEKRTEKETDKSAVHLMKKMLKRRTIHASSRSSTAAQGGAIDSTTAETKLHKILHIFNRKVHPENSTSCHQSHKPTKNEINNNTHLMASNSVGLRPSAEDIIIYPQQAISKENTWSHKNQSHLPQLTKSSGDIAGNEFWVKTDADCK</sequence>
<gene>
    <name evidence="2" type="ORF">Sradi_4806200</name>
</gene>
<protein>
    <submittedName>
        <fullName evidence="2">Protein LAZY 1</fullName>
    </submittedName>
</protein>
<reference evidence="2" key="1">
    <citation type="submission" date="2020-06" db="EMBL/GenBank/DDBJ databases">
        <authorList>
            <person name="Li T."/>
            <person name="Hu X."/>
            <person name="Zhang T."/>
            <person name="Song X."/>
            <person name="Zhang H."/>
            <person name="Dai N."/>
            <person name="Sheng W."/>
            <person name="Hou X."/>
            <person name="Wei L."/>
        </authorList>
    </citation>
    <scope>NUCLEOTIDE SEQUENCE</scope>
    <source>
        <strain evidence="2">G02</strain>
        <tissue evidence="2">Leaf</tissue>
    </source>
</reference>
<feature type="region of interest" description="Disordered" evidence="1">
    <location>
        <begin position="268"/>
        <end position="287"/>
    </location>
</feature>
<evidence type="ECO:0000313" key="2">
    <source>
        <dbReference type="EMBL" id="KAL0335943.1"/>
    </source>
</evidence>
<feature type="compositionally biased region" description="Polar residues" evidence="1">
    <location>
        <begin position="272"/>
        <end position="287"/>
    </location>
</feature>
<dbReference type="PANTHER" id="PTHR34959:SF3">
    <property type="entry name" value="PROTEIN LAZY 1"/>
    <property type="match status" value="1"/>
</dbReference>
<dbReference type="InterPro" id="IPR038928">
    <property type="entry name" value="LAZY1"/>
</dbReference>
<proteinExistence type="predicted"/>
<accession>A0AAW2MYD9</accession>
<dbReference type="EMBL" id="JACGWJ010000021">
    <property type="protein sequence ID" value="KAL0335943.1"/>
    <property type="molecule type" value="Genomic_DNA"/>
</dbReference>
<dbReference type="GO" id="GO:2000012">
    <property type="term" value="P:regulation of auxin polar transport"/>
    <property type="evidence" value="ECO:0007669"/>
    <property type="project" value="InterPro"/>
</dbReference>
<dbReference type="AlphaFoldDB" id="A0AAW2MYD9"/>